<gene>
    <name evidence="3" type="ORF">NIES23_62290</name>
</gene>
<evidence type="ECO:0000259" key="2">
    <source>
        <dbReference type="Pfam" id="PF04542"/>
    </source>
</evidence>
<proteinExistence type="predicted"/>
<dbReference type="PANTHER" id="PTHR30603:SF47">
    <property type="entry name" value="RNA POLYMERASE SIGMA FACTOR SIGD, CHLOROPLASTIC"/>
    <property type="match status" value="1"/>
</dbReference>
<dbReference type="InterPro" id="IPR050239">
    <property type="entry name" value="Sigma-70_RNA_pol_init_factors"/>
</dbReference>
<evidence type="ECO:0000259" key="1">
    <source>
        <dbReference type="Pfam" id="PF00140"/>
    </source>
</evidence>
<dbReference type="EMBL" id="AP018219">
    <property type="protein sequence ID" value="BAY73401.1"/>
    <property type="molecule type" value="Genomic_DNA"/>
</dbReference>
<keyword evidence="3" id="KW-0614">Plasmid</keyword>
<protein>
    <submittedName>
        <fullName evidence="3">Sigma-70</fullName>
    </submittedName>
</protein>
<name>A0A1Z4KWI3_ANAVA</name>
<dbReference type="Pfam" id="PF00140">
    <property type="entry name" value="Sigma70_r1_2"/>
    <property type="match status" value="1"/>
</dbReference>
<dbReference type="InterPro" id="IPR009042">
    <property type="entry name" value="RNA_pol_sigma70_r1_2"/>
</dbReference>
<dbReference type="InterPro" id="IPR013325">
    <property type="entry name" value="RNA_pol_sigma_r2"/>
</dbReference>
<reference evidence="3 4" key="1">
    <citation type="submission" date="2017-06" db="EMBL/GenBank/DDBJ databases">
        <title>Genome sequencing of cyanobaciteial culture collection at National Institute for Environmental Studies (NIES).</title>
        <authorList>
            <person name="Hirose Y."/>
            <person name="Shimura Y."/>
            <person name="Fujisawa T."/>
            <person name="Nakamura Y."/>
            <person name="Kawachi M."/>
        </authorList>
    </citation>
    <scope>NUCLEOTIDE SEQUENCE [LARGE SCALE GENOMIC DNA]</scope>
    <source>
        <strain evidence="3 4">NIES-23</strain>
        <plasmid evidence="4">Plasmid Plasmid3 dna</plasmid>
    </source>
</reference>
<evidence type="ECO:0000313" key="3">
    <source>
        <dbReference type="EMBL" id="BAY73401.1"/>
    </source>
</evidence>
<dbReference type="InterPro" id="IPR007627">
    <property type="entry name" value="RNA_pol_sigma70_r2"/>
</dbReference>
<dbReference type="GO" id="GO:0003677">
    <property type="term" value="F:DNA binding"/>
    <property type="evidence" value="ECO:0007669"/>
    <property type="project" value="InterPro"/>
</dbReference>
<dbReference type="SUPFAM" id="SSF88946">
    <property type="entry name" value="Sigma2 domain of RNA polymerase sigma factors"/>
    <property type="match status" value="1"/>
</dbReference>
<organism evidence="3 4">
    <name type="scientific">Trichormus variabilis NIES-23</name>
    <dbReference type="NCBI Taxonomy" id="1973479"/>
    <lineage>
        <taxon>Bacteria</taxon>
        <taxon>Bacillati</taxon>
        <taxon>Cyanobacteriota</taxon>
        <taxon>Cyanophyceae</taxon>
        <taxon>Nostocales</taxon>
        <taxon>Nostocaceae</taxon>
        <taxon>Trichormus</taxon>
    </lineage>
</organism>
<feature type="domain" description="RNA polymerase sigma-70 region 2" evidence="2">
    <location>
        <begin position="84"/>
        <end position="128"/>
    </location>
</feature>
<dbReference type="Gene3D" id="1.20.120.1810">
    <property type="match status" value="1"/>
</dbReference>
<dbReference type="GO" id="GO:0006352">
    <property type="term" value="P:DNA-templated transcription initiation"/>
    <property type="evidence" value="ECO:0007669"/>
    <property type="project" value="InterPro"/>
</dbReference>
<dbReference type="Proteomes" id="UP000217507">
    <property type="component" value="Plasmid Plasmid3 dna"/>
</dbReference>
<dbReference type="AlphaFoldDB" id="A0A1Z4KWI3"/>
<dbReference type="Pfam" id="PF04542">
    <property type="entry name" value="Sigma70_r2"/>
    <property type="match status" value="1"/>
</dbReference>
<accession>A0A1Z4KWI3</accession>
<evidence type="ECO:0000313" key="4">
    <source>
        <dbReference type="Proteomes" id="UP000217507"/>
    </source>
</evidence>
<sequence>MSPQPDSVGIYLREISKYPMLTPEQEITLARQVKQMTVVQQHKQVLEEQLHQQLNIQQLAADMGKSETEVFQILRLGQKAKEKMIAANLRLVVAIAKKYRWSQLEFLDLVQEGSIGLQKAVERFDRRGGGAGSREQGEQ</sequence>
<dbReference type="GO" id="GO:0016987">
    <property type="term" value="F:sigma factor activity"/>
    <property type="evidence" value="ECO:0007669"/>
    <property type="project" value="InterPro"/>
</dbReference>
<feature type="domain" description="RNA polymerase sigma-70 region 1.2" evidence="1">
    <location>
        <begin position="6"/>
        <end position="35"/>
    </location>
</feature>
<geneLocation type="plasmid" evidence="3">
    <name>plasmid3</name>
</geneLocation>
<dbReference type="PANTHER" id="PTHR30603">
    <property type="entry name" value="RNA POLYMERASE SIGMA FACTOR RPO"/>
    <property type="match status" value="1"/>
</dbReference>